<dbReference type="PANTHER" id="PTHR28259">
    <property type="entry name" value="FLUORIDE EXPORT PROTEIN 1-RELATED"/>
    <property type="match status" value="1"/>
</dbReference>
<evidence type="ECO:0000256" key="3">
    <source>
        <dbReference type="ARBA" id="ARBA00022692"/>
    </source>
</evidence>
<dbReference type="Pfam" id="PF02537">
    <property type="entry name" value="CRCB"/>
    <property type="match status" value="1"/>
</dbReference>
<organism evidence="11 12">
    <name type="scientific">Bhargavaea changchunensis</name>
    <dbReference type="NCBI Taxonomy" id="2134037"/>
    <lineage>
        <taxon>Bacteria</taxon>
        <taxon>Bacillati</taxon>
        <taxon>Bacillota</taxon>
        <taxon>Bacilli</taxon>
        <taxon>Bacillales</taxon>
        <taxon>Caryophanaceae</taxon>
        <taxon>Bhargavaea</taxon>
    </lineage>
</organism>
<dbReference type="HAMAP" id="MF_00454">
    <property type="entry name" value="FluC"/>
    <property type="match status" value="1"/>
</dbReference>
<evidence type="ECO:0000313" key="12">
    <source>
        <dbReference type="Proteomes" id="UP001596483"/>
    </source>
</evidence>
<evidence type="ECO:0000256" key="2">
    <source>
        <dbReference type="ARBA" id="ARBA00022475"/>
    </source>
</evidence>
<feature type="transmembrane region" description="Helical" evidence="10">
    <location>
        <begin position="6"/>
        <end position="23"/>
    </location>
</feature>
<evidence type="ECO:0000313" key="11">
    <source>
        <dbReference type="EMBL" id="MFC7364450.1"/>
    </source>
</evidence>
<name>A0ABW2NEV3_9BACL</name>
<keyword evidence="4 10" id="KW-1133">Transmembrane helix</keyword>
<gene>
    <name evidence="10" type="primary">fluC</name>
    <name evidence="10" type="synonym">crcB</name>
    <name evidence="11" type="ORF">ACFQQH_04835</name>
</gene>
<evidence type="ECO:0000256" key="9">
    <source>
        <dbReference type="ARBA" id="ARBA00049940"/>
    </source>
</evidence>
<feature type="binding site" evidence="10">
    <location>
        <position position="73"/>
    </location>
    <ligand>
        <name>Na(+)</name>
        <dbReference type="ChEBI" id="CHEBI:29101"/>
        <note>structural</note>
    </ligand>
</feature>
<comment type="caution">
    <text evidence="11">The sequence shown here is derived from an EMBL/GenBank/DDBJ whole genome shotgun (WGS) entry which is preliminary data.</text>
</comment>
<evidence type="ECO:0000256" key="4">
    <source>
        <dbReference type="ARBA" id="ARBA00022989"/>
    </source>
</evidence>
<keyword evidence="10" id="KW-0479">Metal-binding</keyword>
<feature type="transmembrane region" description="Helical" evidence="10">
    <location>
        <begin position="95"/>
        <end position="115"/>
    </location>
</feature>
<dbReference type="InterPro" id="IPR003691">
    <property type="entry name" value="FluC"/>
</dbReference>
<keyword evidence="2 10" id="KW-1003">Cell membrane</keyword>
<comment type="function">
    <text evidence="9 10">Fluoride-specific ion channel. Important for reducing fluoride concentration in the cell, thus reducing its toxicity.</text>
</comment>
<comment type="activity regulation">
    <text evidence="10">Na(+) is not transported, but it plays an essential structural role and its presence is essential for fluoride channel function.</text>
</comment>
<keyword evidence="10" id="KW-0813">Transport</keyword>
<dbReference type="PANTHER" id="PTHR28259:SF1">
    <property type="entry name" value="FLUORIDE EXPORT PROTEIN 1-RELATED"/>
    <property type="match status" value="1"/>
</dbReference>
<protein>
    <recommendedName>
        <fullName evidence="10">Fluoride-specific ion channel FluC</fullName>
    </recommendedName>
</protein>
<keyword evidence="6 10" id="KW-0407">Ion channel</keyword>
<keyword evidence="5 10" id="KW-0472">Membrane</keyword>
<accession>A0ABW2NEV3</accession>
<evidence type="ECO:0000256" key="7">
    <source>
        <dbReference type="ARBA" id="ARBA00035120"/>
    </source>
</evidence>
<comment type="similarity">
    <text evidence="7 10">Belongs to the fluoride channel Fluc/FEX (TC 1.A.43) family.</text>
</comment>
<comment type="catalytic activity">
    <reaction evidence="8">
        <text>fluoride(in) = fluoride(out)</text>
        <dbReference type="Rhea" id="RHEA:76159"/>
        <dbReference type="ChEBI" id="CHEBI:17051"/>
    </reaction>
    <physiologicalReaction direction="left-to-right" evidence="8">
        <dbReference type="Rhea" id="RHEA:76160"/>
    </physiologicalReaction>
</comment>
<sequence length="118" mass="12448">MTIFYWLSVAAGGMIGAVIRYLVSGKLNREGGFPAGTFAVNMAGAFLAGVFSGLVAGSPAQAFVISGLMGALTTFSTWISEILLMWQQGRRAASVLYAVSTIICGIVFYMVPYIYVGS</sequence>
<evidence type="ECO:0000256" key="8">
    <source>
        <dbReference type="ARBA" id="ARBA00035585"/>
    </source>
</evidence>
<evidence type="ECO:0000256" key="10">
    <source>
        <dbReference type="HAMAP-Rule" id="MF_00454"/>
    </source>
</evidence>
<dbReference type="EMBL" id="JBHTCT010000011">
    <property type="protein sequence ID" value="MFC7364450.1"/>
    <property type="molecule type" value="Genomic_DNA"/>
</dbReference>
<keyword evidence="3 10" id="KW-0812">Transmembrane</keyword>
<feature type="binding site" evidence="10">
    <location>
        <position position="70"/>
    </location>
    <ligand>
        <name>Na(+)</name>
        <dbReference type="ChEBI" id="CHEBI:29101"/>
        <note>structural</note>
    </ligand>
</feature>
<evidence type="ECO:0000256" key="5">
    <source>
        <dbReference type="ARBA" id="ARBA00023136"/>
    </source>
</evidence>
<dbReference type="Proteomes" id="UP001596483">
    <property type="component" value="Unassembled WGS sequence"/>
</dbReference>
<feature type="transmembrane region" description="Helical" evidence="10">
    <location>
        <begin position="35"/>
        <end position="56"/>
    </location>
</feature>
<dbReference type="RefSeq" id="WP_157297266.1">
    <property type="nucleotide sequence ID" value="NZ_JBHTCT010000011.1"/>
</dbReference>
<comment type="subcellular location">
    <subcellularLocation>
        <location evidence="1 10">Cell membrane</location>
        <topology evidence="1 10">Multi-pass membrane protein</topology>
    </subcellularLocation>
</comment>
<evidence type="ECO:0000256" key="6">
    <source>
        <dbReference type="ARBA" id="ARBA00023303"/>
    </source>
</evidence>
<keyword evidence="10" id="KW-0406">Ion transport</keyword>
<reference evidence="12" key="1">
    <citation type="journal article" date="2019" name="Int. J. Syst. Evol. Microbiol.">
        <title>The Global Catalogue of Microorganisms (GCM) 10K type strain sequencing project: providing services to taxonomists for standard genome sequencing and annotation.</title>
        <authorList>
            <consortium name="The Broad Institute Genomics Platform"/>
            <consortium name="The Broad Institute Genome Sequencing Center for Infectious Disease"/>
            <person name="Wu L."/>
            <person name="Ma J."/>
        </authorList>
    </citation>
    <scope>NUCLEOTIDE SEQUENCE [LARGE SCALE GENOMIC DNA]</scope>
    <source>
        <strain evidence="12">JCM 4738</strain>
    </source>
</reference>
<keyword evidence="12" id="KW-1185">Reference proteome</keyword>
<evidence type="ECO:0000256" key="1">
    <source>
        <dbReference type="ARBA" id="ARBA00004651"/>
    </source>
</evidence>
<feature type="transmembrane region" description="Helical" evidence="10">
    <location>
        <begin position="62"/>
        <end position="83"/>
    </location>
</feature>
<keyword evidence="10" id="KW-0915">Sodium</keyword>
<proteinExistence type="inferred from homology"/>